<dbReference type="OrthoDB" id="2937708at2759"/>
<dbReference type="AlphaFoldDB" id="A0A9P5YZU0"/>
<evidence type="ECO:0008006" key="3">
    <source>
        <dbReference type="Google" id="ProtNLM"/>
    </source>
</evidence>
<gene>
    <name evidence="1" type="ORF">BDN70DRAFT_880367</name>
</gene>
<evidence type="ECO:0000313" key="1">
    <source>
        <dbReference type="EMBL" id="KAF9478108.1"/>
    </source>
</evidence>
<organism evidence="1 2">
    <name type="scientific">Pholiota conissans</name>
    <dbReference type="NCBI Taxonomy" id="109636"/>
    <lineage>
        <taxon>Eukaryota</taxon>
        <taxon>Fungi</taxon>
        <taxon>Dikarya</taxon>
        <taxon>Basidiomycota</taxon>
        <taxon>Agaricomycotina</taxon>
        <taxon>Agaricomycetes</taxon>
        <taxon>Agaricomycetidae</taxon>
        <taxon>Agaricales</taxon>
        <taxon>Agaricineae</taxon>
        <taxon>Strophariaceae</taxon>
        <taxon>Pholiota</taxon>
    </lineage>
</organism>
<reference evidence="1" key="1">
    <citation type="submission" date="2020-11" db="EMBL/GenBank/DDBJ databases">
        <authorList>
            <consortium name="DOE Joint Genome Institute"/>
            <person name="Ahrendt S."/>
            <person name="Riley R."/>
            <person name="Andreopoulos W."/>
            <person name="Labutti K."/>
            <person name="Pangilinan J."/>
            <person name="Ruiz-Duenas F.J."/>
            <person name="Barrasa J.M."/>
            <person name="Sanchez-Garcia M."/>
            <person name="Camarero S."/>
            <person name="Miyauchi S."/>
            <person name="Serrano A."/>
            <person name="Linde D."/>
            <person name="Babiker R."/>
            <person name="Drula E."/>
            <person name="Ayuso-Fernandez I."/>
            <person name="Pacheco R."/>
            <person name="Padilla G."/>
            <person name="Ferreira P."/>
            <person name="Barriuso J."/>
            <person name="Kellner H."/>
            <person name="Castanera R."/>
            <person name="Alfaro M."/>
            <person name="Ramirez L."/>
            <person name="Pisabarro A.G."/>
            <person name="Kuo A."/>
            <person name="Tritt A."/>
            <person name="Lipzen A."/>
            <person name="He G."/>
            <person name="Yan M."/>
            <person name="Ng V."/>
            <person name="Cullen D."/>
            <person name="Martin F."/>
            <person name="Rosso M.-N."/>
            <person name="Henrissat B."/>
            <person name="Hibbett D."/>
            <person name="Martinez A.T."/>
            <person name="Grigoriev I.V."/>
        </authorList>
    </citation>
    <scope>NUCLEOTIDE SEQUENCE</scope>
    <source>
        <strain evidence="1">CIRM-BRFM 674</strain>
    </source>
</reference>
<keyword evidence="2" id="KW-1185">Reference proteome</keyword>
<dbReference type="EMBL" id="MU155242">
    <property type="protein sequence ID" value="KAF9478108.1"/>
    <property type="molecule type" value="Genomic_DNA"/>
</dbReference>
<sequence>MNSPQANALRYQEHDPYALRLPTELLIAIVDQVEADEDLLTLAITSRQLHALSLHRYFTNYDFDPNSTEIEIHSFNESRYVLRALALSLDVVGRSIERLSYDCGYSQDPEQMTREVQLLTEYISKLASVRRASLRIALNSNGNVKKRRDAYIVLLNTILEKRCSDIRVLASQFAPTTYESKDMPRHTKPREWVKDYWPVHHNPPRTQHLTSCLIQSFPRFLRPFYSHTLSINSTCITELTFKNVFGGGADWSTMLAHLRFPRLHRLTVTYGVIPRDPFIKFLTKHPNILSYFEYHHIRYEPHPKNPVRRVALETIFKDSLETLTTSSEHINNFFPSFAVFSHLTDITINIEEHISIFSSLEGALTQLAACVNKITLTLAISGTGLGFSSWFMKVFAPETWTSASARPETKLHCVETLIMDNGNWGFAGALILTHLPRWIVLFPELRALTLRSSQRSYIPVQNFSNDDNDGSEGGRRPGDITAVLKDTCPGLYVECITREFSSRVFTFDQ</sequence>
<evidence type="ECO:0000313" key="2">
    <source>
        <dbReference type="Proteomes" id="UP000807469"/>
    </source>
</evidence>
<name>A0A9P5YZU0_9AGAR</name>
<protein>
    <recommendedName>
        <fullName evidence="3">F-box domain-containing protein</fullName>
    </recommendedName>
</protein>
<accession>A0A9P5YZU0</accession>
<proteinExistence type="predicted"/>
<dbReference type="Proteomes" id="UP000807469">
    <property type="component" value="Unassembled WGS sequence"/>
</dbReference>
<comment type="caution">
    <text evidence="1">The sequence shown here is derived from an EMBL/GenBank/DDBJ whole genome shotgun (WGS) entry which is preliminary data.</text>
</comment>